<accession>A0A1H4MJU0</accession>
<dbReference type="PANTHER" id="PTHR43283">
    <property type="entry name" value="BETA-LACTAMASE-RELATED"/>
    <property type="match status" value="1"/>
</dbReference>
<dbReference type="InterPro" id="IPR012338">
    <property type="entry name" value="Beta-lactam/transpept-like"/>
</dbReference>
<feature type="compositionally biased region" description="Polar residues" evidence="1">
    <location>
        <begin position="29"/>
        <end position="38"/>
    </location>
</feature>
<keyword evidence="2" id="KW-0732">Signal</keyword>
<dbReference type="OrthoDB" id="9814204at2"/>
<feature type="region of interest" description="Disordered" evidence="1">
    <location>
        <begin position="29"/>
        <end position="56"/>
    </location>
</feature>
<dbReference type="PANTHER" id="PTHR43283:SF7">
    <property type="entry name" value="BETA-LACTAMASE-RELATED DOMAIN-CONTAINING PROTEIN"/>
    <property type="match status" value="1"/>
</dbReference>
<reference evidence="4 5" key="1">
    <citation type="submission" date="2016-10" db="EMBL/GenBank/DDBJ databases">
        <authorList>
            <person name="de Groot N.N."/>
        </authorList>
    </citation>
    <scope>NUCLEOTIDE SEQUENCE [LARGE SCALE GENOMIC DNA]</scope>
    <source>
        <strain evidence="4 5">GAS522</strain>
    </source>
</reference>
<dbReference type="Pfam" id="PF00144">
    <property type="entry name" value="Beta-lactamase"/>
    <property type="match status" value="1"/>
</dbReference>
<evidence type="ECO:0000256" key="2">
    <source>
        <dbReference type="SAM" id="SignalP"/>
    </source>
</evidence>
<proteinExistence type="predicted"/>
<sequence length="526" mass="57452">MKSPRVSGLRMVLAMVMLTASICGAAAQENSQAKSQGGTEPVWPTRGWQTSSPEEQGMDSADLAKLVAYGTGRSFDSLLIARRGKIVLDTYYAPYSAEIPHIINSSTKAVIGTLAAMAMKDGLLDSTDHPMLDFFADRSLANVDDRRQAITVQHLLDMTSGIDWREPTDGRPVTFFEMERSRDWTRFILDRPMSNTPGDIFNYNSGNPQLLSAILTKLTGMSAEDYAKAKLFGPLGITNWKWRKDPQGISTGGNGLALLPRDMAKIGYLYLRNGQWEGKTLVPPAFVERSSRATINMNLKFEPAFRYSNYFWALPNRNVYMAVGYHCQVIMVFPALDIVAVTTTRDFYPFGVVTDYIAGAVKSDTALPPSPEGATLLASAVREVSTEKPSDVGVAPETAAAISGKVYTFPGNGLGLKSLSLTLTGSQPRIDVEFFDRDPTAPSRKVGGPIGLDGRYQKGDTTPAGVSAAKGSWSNDHTFVLNRMILGAGFSEQKYTLSFDDEKLNVRGLDWNGREVSVDGGSWRKS</sequence>
<evidence type="ECO:0000259" key="3">
    <source>
        <dbReference type="Pfam" id="PF00144"/>
    </source>
</evidence>
<feature type="region of interest" description="Disordered" evidence="1">
    <location>
        <begin position="443"/>
        <end position="469"/>
    </location>
</feature>
<dbReference type="AlphaFoldDB" id="A0A1H4MJU0"/>
<dbReference type="EMBL" id="FNTI01000001">
    <property type="protein sequence ID" value="SEB83276.1"/>
    <property type="molecule type" value="Genomic_DNA"/>
</dbReference>
<dbReference type="InterPro" id="IPR050789">
    <property type="entry name" value="Diverse_Enzym_Activities"/>
</dbReference>
<evidence type="ECO:0000256" key="1">
    <source>
        <dbReference type="SAM" id="MobiDB-lite"/>
    </source>
</evidence>
<feature type="chain" id="PRO_5010223758" evidence="2">
    <location>
        <begin position="26"/>
        <end position="526"/>
    </location>
</feature>
<evidence type="ECO:0000313" key="5">
    <source>
        <dbReference type="Proteomes" id="UP000183208"/>
    </source>
</evidence>
<feature type="signal peptide" evidence="2">
    <location>
        <begin position="1"/>
        <end position="25"/>
    </location>
</feature>
<organism evidence="4 5">
    <name type="scientific">Bradyrhizobium lablabi</name>
    <dbReference type="NCBI Taxonomy" id="722472"/>
    <lineage>
        <taxon>Bacteria</taxon>
        <taxon>Pseudomonadati</taxon>
        <taxon>Pseudomonadota</taxon>
        <taxon>Alphaproteobacteria</taxon>
        <taxon>Hyphomicrobiales</taxon>
        <taxon>Nitrobacteraceae</taxon>
        <taxon>Bradyrhizobium</taxon>
    </lineage>
</organism>
<evidence type="ECO:0000313" key="4">
    <source>
        <dbReference type="EMBL" id="SEB83276.1"/>
    </source>
</evidence>
<protein>
    <submittedName>
        <fullName evidence="4">CubicO group peptidase, beta-lactamase class C family</fullName>
    </submittedName>
</protein>
<gene>
    <name evidence="4" type="ORF">SAMN05444171_0028</name>
</gene>
<dbReference type="InterPro" id="IPR001466">
    <property type="entry name" value="Beta-lactam-related"/>
</dbReference>
<dbReference type="Proteomes" id="UP000183208">
    <property type="component" value="Unassembled WGS sequence"/>
</dbReference>
<feature type="domain" description="Beta-lactamase-related" evidence="3">
    <location>
        <begin position="77"/>
        <end position="350"/>
    </location>
</feature>
<dbReference type="Gene3D" id="3.40.710.10">
    <property type="entry name" value="DD-peptidase/beta-lactamase superfamily"/>
    <property type="match status" value="1"/>
</dbReference>
<name>A0A1H4MJU0_9BRAD</name>
<dbReference type="SUPFAM" id="SSF56601">
    <property type="entry name" value="beta-lactamase/transpeptidase-like"/>
    <property type="match status" value="1"/>
</dbReference>